<dbReference type="InterPro" id="IPR028581">
    <property type="entry name" value="DeoC_typeI"/>
</dbReference>
<protein>
    <recommendedName>
        <fullName evidence="2">deoxyribose-phosphate aldolase</fullName>
        <ecNumber evidence="2">4.1.2.4</ecNumber>
    </recommendedName>
    <alternativeName>
        <fullName evidence="6">2-deoxy-D-ribose 5-phosphate aldolase</fullName>
    </alternativeName>
</protein>
<evidence type="ECO:0000256" key="2">
    <source>
        <dbReference type="ARBA" id="ARBA00012515"/>
    </source>
</evidence>
<proteinExistence type="inferred from homology"/>
<dbReference type="EMBL" id="CAESAH010000001">
    <property type="protein sequence ID" value="CAB4329351.1"/>
    <property type="molecule type" value="Genomic_DNA"/>
</dbReference>
<dbReference type="InterPro" id="IPR013785">
    <property type="entry name" value="Aldolase_TIM"/>
</dbReference>
<dbReference type="GO" id="GO:0009264">
    <property type="term" value="P:deoxyribonucleotide catabolic process"/>
    <property type="evidence" value="ECO:0007669"/>
    <property type="project" value="InterPro"/>
</dbReference>
<keyword evidence="4" id="KW-0456">Lyase</keyword>
<accession>A0A6J6RNP2</accession>
<dbReference type="InterPro" id="IPR011343">
    <property type="entry name" value="DeoC"/>
</dbReference>
<dbReference type="NCBIfam" id="TIGR00126">
    <property type="entry name" value="deoC"/>
    <property type="match status" value="1"/>
</dbReference>
<dbReference type="Gene3D" id="3.20.20.70">
    <property type="entry name" value="Aldolase class I"/>
    <property type="match status" value="1"/>
</dbReference>
<comment type="catalytic activity">
    <reaction evidence="7">
        <text>2-deoxy-D-ribose 5-phosphate = D-glyceraldehyde 3-phosphate + acetaldehyde</text>
        <dbReference type="Rhea" id="RHEA:12821"/>
        <dbReference type="ChEBI" id="CHEBI:15343"/>
        <dbReference type="ChEBI" id="CHEBI:59776"/>
        <dbReference type="ChEBI" id="CHEBI:62877"/>
        <dbReference type="EC" id="4.1.2.4"/>
    </reaction>
</comment>
<dbReference type="EMBL" id="CAFABC010000002">
    <property type="protein sequence ID" value="CAB4815544.1"/>
    <property type="molecule type" value="Genomic_DNA"/>
</dbReference>
<dbReference type="EMBL" id="CAEZYO010000007">
    <property type="protein sequence ID" value="CAB4724110.1"/>
    <property type="molecule type" value="Genomic_DNA"/>
</dbReference>
<dbReference type="CDD" id="cd00959">
    <property type="entry name" value="DeoC"/>
    <property type="match status" value="1"/>
</dbReference>
<dbReference type="InterPro" id="IPR002915">
    <property type="entry name" value="DeoC/FbaB/LacD_aldolase"/>
</dbReference>
<evidence type="ECO:0000256" key="7">
    <source>
        <dbReference type="ARBA" id="ARBA00048791"/>
    </source>
</evidence>
<evidence type="ECO:0000256" key="4">
    <source>
        <dbReference type="ARBA" id="ARBA00023239"/>
    </source>
</evidence>
<dbReference type="HAMAP" id="MF_00114">
    <property type="entry name" value="DeoC_type1"/>
    <property type="match status" value="1"/>
</dbReference>
<name>A0A6J6RNP2_9ZZZZ</name>
<keyword evidence="3" id="KW-0963">Cytoplasm</keyword>
<dbReference type="GO" id="GO:0004139">
    <property type="term" value="F:deoxyribose-phosphate aldolase activity"/>
    <property type="evidence" value="ECO:0007669"/>
    <property type="project" value="UniProtKB-EC"/>
</dbReference>
<dbReference type="GO" id="GO:0016052">
    <property type="term" value="P:carbohydrate catabolic process"/>
    <property type="evidence" value="ECO:0007669"/>
    <property type="project" value="TreeGrafter"/>
</dbReference>
<sequence length="229" mass="24589">MAHPRYSYQTIAKTIDHSLLKPEMTRDEVAAGCAIAKKYDVASVCCKPSDVRFCADLLKGTDVEIGTVVGFPHGSSTTQTKVFETQKAIIDGATEIDMVMNIGLLKSGEYTEVEHDIAAVVDAASGKMVKVILENAYLTDEEKVKACQLVEKAGGHYVKTSTGYAPTGATLEDVRLMKNSVSPKIKVKSAGGVRTLDALIDMLDAGVTRSGATTTSVMLDEYVTRFGRD</sequence>
<evidence type="ECO:0000313" key="11">
    <source>
        <dbReference type="EMBL" id="CAB5133584.1"/>
    </source>
</evidence>
<evidence type="ECO:0000256" key="5">
    <source>
        <dbReference type="ARBA" id="ARBA00023270"/>
    </source>
</evidence>
<evidence type="ECO:0000313" key="8">
    <source>
        <dbReference type="EMBL" id="CAB4329351.1"/>
    </source>
</evidence>
<dbReference type="GO" id="GO:0005737">
    <property type="term" value="C:cytoplasm"/>
    <property type="evidence" value="ECO:0007669"/>
    <property type="project" value="InterPro"/>
</dbReference>
<reference evidence="9" key="1">
    <citation type="submission" date="2020-05" db="EMBL/GenBank/DDBJ databases">
        <authorList>
            <person name="Chiriac C."/>
            <person name="Salcher M."/>
            <person name="Ghai R."/>
            <person name="Kavagutti S V."/>
        </authorList>
    </citation>
    <scope>NUCLEOTIDE SEQUENCE</scope>
</reference>
<dbReference type="EMBL" id="CAFBRY010000001">
    <property type="protein sequence ID" value="CAB5133584.1"/>
    <property type="molecule type" value="Genomic_DNA"/>
</dbReference>
<comment type="similarity">
    <text evidence="1">Belongs to the DeoC/FbaB aldolase family. DeoC type 1 subfamily.</text>
</comment>
<dbReference type="PANTHER" id="PTHR10889:SF1">
    <property type="entry name" value="DEOXYRIBOSE-PHOSPHATE ALDOLASE"/>
    <property type="match status" value="1"/>
</dbReference>
<organism evidence="9">
    <name type="scientific">freshwater metagenome</name>
    <dbReference type="NCBI Taxonomy" id="449393"/>
    <lineage>
        <taxon>unclassified sequences</taxon>
        <taxon>metagenomes</taxon>
        <taxon>ecological metagenomes</taxon>
    </lineage>
</organism>
<dbReference type="EC" id="4.1.2.4" evidence="2"/>
<evidence type="ECO:0000313" key="10">
    <source>
        <dbReference type="EMBL" id="CAB4815544.1"/>
    </source>
</evidence>
<evidence type="ECO:0000313" key="9">
    <source>
        <dbReference type="EMBL" id="CAB4724110.1"/>
    </source>
</evidence>
<evidence type="ECO:0000256" key="6">
    <source>
        <dbReference type="ARBA" id="ARBA00032755"/>
    </source>
</evidence>
<dbReference type="Pfam" id="PF01791">
    <property type="entry name" value="DeoC"/>
    <property type="match status" value="1"/>
</dbReference>
<keyword evidence="5" id="KW-0704">Schiff base</keyword>
<dbReference type="FunFam" id="3.20.20.70:FF:000044">
    <property type="entry name" value="Deoxyribose-phosphate aldolase"/>
    <property type="match status" value="1"/>
</dbReference>
<dbReference type="PANTHER" id="PTHR10889">
    <property type="entry name" value="DEOXYRIBOSE-PHOSPHATE ALDOLASE"/>
    <property type="match status" value="1"/>
</dbReference>
<dbReference type="AlphaFoldDB" id="A0A6J6RNP2"/>
<evidence type="ECO:0000256" key="1">
    <source>
        <dbReference type="ARBA" id="ARBA00010936"/>
    </source>
</evidence>
<evidence type="ECO:0000256" key="3">
    <source>
        <dbReference type="ARBA" id="ARBA00022490"/>
    </source>
</evidence>
<gene>
    <name evidence="9" type="ORF">UFOPK2731_00392</name>
    <name evidence="10" type="ORF">UFOPK3161_00171</name>
    <name evidence="8" type="ORF">UFOPK3962_00024</name>
    <name evidence="11" type="ORF">UFOPK4427_00023</name>
</gene>
<dbReference type="SMART" id="SM01133">
    <property type="entry name" value="DeoC"/>
    <property type="match status" value="1"/>
</dbReference>
<dbReference type="PIRSF" id="PIRSF001357">
    <property type="entry name" value="DeoC"/>
    <property type="match status" value="1"/>
</dbReference>
<dbReference type="SUPFAM" id="SSF51569">
    <property type="entry name" value="Aldolase"/>
    <property type="match status" value="1"/>
</dbReference>